<gene>
    <name evidence="1" type="ORF">SAMN04488570_2741</name>
</gene>
<organism evidence="1 2">
    <name type="scientific">Nocardioides scoriae</name>
    <dbReference type="NCBI Taxonomy" id="642780"/>
    <lineage>
        <taxon>Bacteria</taxon>
        <taxon>Bacillati</taxon>
        <taxon>Actinomycetota</taxon>
        <taxon>Actinomycetes</taxon>
        <taxon>Propionibacteriales</taxon>
        <taxon>Nocardioidaceae</taxon>
        <taxon>Nocardioides</taxon>
    </lineage>
</organism>
<dbReference type="STRING" id="642780.SAMN04488570_2741"/>
<proteinExistence type="predicted"/>
<protein>
    <submittedName>
        <fullName evidence="1">Uncharacterized protein</fullName>
    </submittedName>
</protein>
<evidence type="ECO:0000313" key="1">
    <source>
        <dbReference type="EMBL" id="SDS80604.1"/>
    </source>
</evidence>
<name>A0A1H1V730_9ACTN</name>
<reference evidence="2" key="1">
    <citation type="submission" date="2016-10" db="EMBL/GenBank/DDBJ databases">
        <authorList>
            <person name="Varghese N."/>
            <person name="Submissions S."/>
        </authorList>
    </citation>
    <scope>NUCLEOTIDE SEQUENCE [LARGE SCALE GENOMIC DNA]</scope>
    <source>
        <strain evidence="2">DSM 22127</strain>
    </source>
</reference>
<dbReference type="PROSITE" id="PS51257">
    <property type="entry name" value="PROKAR_LIPOPROTEIN"/>
    <property type="match status" value="1"/>
</dbReference>
<dbReference type="AlphaFoldDB" id="A0A1H1V730"/>
<accession>A0A1H1V730</accession>
<evidence type="ECO:0000313" key="2">
    <source>
        <dbReference type="Proteomes" id="UP000198859"/>
    </source>
</evidence>
<dbReference type="Proteomes" id="UP000198859">
    <property type="component" value="Chromosome I"/>
</dbReference>
<keyword evidence="2" id="KW-1185">Reference proteome</keyword>
<sequence length="294" mass="30827">MARYTTSSTIAVYAAYSCTNTGGPRGTRWYVVATLTQPGATTYRAGSSTHRSTAIAALCTGSPTTQRITLHRPARVPAGVPDPVTLGGPGEPHDPVSVTVRLEGHPPPGQRFANRRSAPVTATSDTWAACNGSYADGRCSPPTIIAPSVGRVPATLSYSGPDTMTARVTYTCQDLPAPRGAQFFLQVRYHRSNDLNSFVNGYRNDHPGVLKATCTGAPVTQAVTLVRSSYILPGMTDPGPGDGDLSVTLESRGTQEMGGWYAITGPPVTRSRTSTLLCDPAALPDGSSFPSVCP</sequence>
<dbReference type="EMBL" id="LT629757">
    <property type="protein sequence ID" value="SDS80604.1"/>
    <property type="molecule type" value="Genomic_DNA"/>
</dbReference>